<dbReference type="Pfam" id="PF03941">
    <property type="entry name" value="INCENP_ARK-bind"/>
    <property type="match status" value="1"/>
</dbReference>
<dbReference type="AlphaFoldDB" id="A0A812S2S0"/>
<comment type="caution">
    <text evidence="9">The sequence shown here is derived from an EMBL/GenBank/DDBJ whole genome shotgun (WGS) entry which is preliminary data.</text>
</comment>
<feature type="region of interest" description="Disordered" evidence="7">
    <location>
        <begin position="63"/>
        <end position="95"/>
    </location>
</feature>
<evidence type="ECO:0000256" key="3">
    <source>
        <dbReference type="ARBA" id="ARBA00010042"/>
    </source>
</evidence>
<evidence type="ECO:0000256" key="2">
    <source>
        <dbReference type="ARBA" id="ARBA00004186"/>
    </source>
</evidence>
<dbReference type="EMBL" id="CAJNDS010002404">
    <property type="protein sequence ID" value="CAE7461785.1"/>
    <property type="molecule type" value="Genomic_DNA"/>
</dbReference>
<protein>
    <recommendedName>
        <fullName evidence="8">Inner centromere protein ARK-binding domain-containing protein</fullName>
    </recommendedName>
</protein>
<evidence type="ECO:0000259" key="8">
    <source>
        <dbReference type="Pfam" id="PF03941"/>
    </source>
</evidence>
<evidence type="ECO:0000313" key="9">
    <source>
        <dbReference type="EMBL" id="CAE7461785.1"/>
    </source>
</evidence>
<feature type="compositionally biased region" description="Low complexity" evidence="7">
    <location>
        <begin position="287"/>
        <end position="298"/>
    </location>
</feature>
<dbReference type="GO" id="GO:0005634">
    <property type="term" value="C:nucleus"/>
    <property type="evidence" value="ECO:0007669"/>
    <property type="project" value="UniProtKB-SubCell"/>
</dbReference>
<dbReference type="InterPro" id="IPR005635">
    <property type="entry name" value="Inner_centromere_prot_ARK-bd"/>
</dbReference>
<dbReference type="OrthoDB" id="339519at2759"/>
<evidence type="ECO:0000256" key="4">
    <source>
        <dbReference type="ARBA" id="ARBA00022490"/>
    </source>
</evidence>
<feature type="region of interest" description="Disordered" evidence="7">
    <location>
        <begin position="144"/>
        <end position="332"/>
    </location>
</feature>
<sequence length="513" mass="55614">MASLPRDSLAARMLQRGTLPAWELLGKVAKVAPSLWGSPSTSCVQNPTTPNNRMVLPHSAATCSPSTDVCMSHNRKPRSAPEPSTIPDRTSLSSSSVAEFSQRLRASLSGLSAVFARSPSKRKVGKQRPSHMPVLTAPAVLAAPSAAQKALPPTSPPPPHDKSRVSKKKVVSKGTPVAKAPPIKPRRRKVGKQRPSYLAPVGDIMKLPRPFGTASPGHSPDIVPTTAQDRPKVPSLTSETQKTHNKPDSGVPARSARQGQSTNATAKDQVWGDLGDQLSQEGSQQQAPATPMRPTAAAKKPRTSSEKRRSGAPAADVSSVGTCADIPQPKRGFSSIAAKHQQLTRPRRPITKRVKLEQPKIADDNYEISDLEEDVHGNRVEPDRSQKRVPSWCANYVQTAEAQAEVDPDSIFGSHMPICDLEDIFPDSFYRGATPIKRRRGSSCNWYRDGLSQREINAYALKMGQKRSWSTAKSSFTSTSSRTAPVQESRSTEWSQVFLVPRLASTCRSQVSC</sequence>
<keyword evidence="6" id="KW-0539">Nucleus</keyword>
<evidence type="ECO:0000313" key="10">
    <source>
        <dbReference type="Proteomes" id="UP000604046"/>
    </source>
</evidence>
<reference evidence="9" key="1">
    <citation type="submission" date="2021-02" db="EMBL/GenBank/DDBJ databases">
        <authorList>
            <person name="Dougan E. K."/>
            <person name="Rhodes N."/>
            <person name="Thang M."/>
            <person name="Chan C."/>
        </authorList>
    </citation>
    <scope>NUCLEOTIDE SEQUENCE</scope>
</reference>
<gene>
    <name evidence="9" type="ORF">SNAT2548_LOCUS25684</name>
</gene>
<keyword evidence="10" id="KW-1185">Reference proteome</keyword>
<comment type="similarity">
    <text evidence="3">Belongs to the INCENP family.</text>
</comment>
<dbReference type="GO" id="GO:0005819">
    <property type="term" value="C:spindle"/>
    <property type="evidence" value="ECO:0007669"/>
    <property type="project" value="UniProtKB-SubCell"/>
</dbReference>
<keyword evidence="4" id="KW-0963">Cytoplasm</keyword>
<accession>A0A812S2S0</accession>
<feature type="compositionally biased region" description="Polar residues" evidence="7">
    <location>
        <begin position="257"/>
        <end position="266"/>
    </location>
</feature>
<evidence type="ECO:0000256" key="5">
    <source>
        <dbReference type="ARBA" id="ARBA00023212"/>
    </source>
</evidence>
<evidence type="ECO:0000256" key="6">
    <source>
        <dbReference type="ARBA" id="ARBA00023242"/>
    </source>
</evidence>
<comment type="subcellular location">
    <subcellularLocation>
        <location evidence="2">Cytoplasm</location>
        <location evidence="2">Cytoskeleton</location>
        <location evidence="2">Spindle</location>
    </subcellularLocation>
    <subcellularLocation>
        <location evidence="1">Nucleus</location>
    </subcellularLocation>
</comment>
<keyword evidence="5" id="KW-0206">Cytoskeleton</keyword>
<feature type="domain" description="Inner centromere protein ARK-binding" evidence="8">
    <location>
        <begin position="369"/>
        <end position="425"/>
    </location>
</feature>
<evidence type="ECO:0000256" key="1">
    <source>
        <dbReference type="ARBA" id="ARBA00004123"/>
    </source>
</evidence>
<organism evidence="9 10">
    <name type="scientific">Symbiodinium natans</name>
    <dbReference type="NCBI Taxonomy" id="878477"/>
    <lineage>
        <taxon>Eukaryota</taxon>
        <taxon>Sar</taxon>
        <taxon>Alveolata</taxon>
        <taxon>Dinophyceae</taxon>
        <taxon>Suessiales</taxon>
        <taxon>Symbiodiniaceae</taxon>
        <taxon>Symbiodinium</taxon>
    </lineage>
</organism>
<evidence type="ECO:0000256" key="7">
    <source>
        <dbReference type="SAM" id="MobiDB-lite"/>
    </source>
</evidence>
<name>A0A812S2S0_9DINO</name>
<dbReference type="Proteomes" id="UP000604046">
    <property type="component" value="Unassembled WGS sequence"/>
</dbReference>
<proteinExistence type="inferred from homology"/>
<feature type="compositionally biased region" description="Polar residues" evidence="7">
    <location>
        <begin position="277"/>
        <end position="286"/>
    </location>
</feature>